<feature type="compositionally biased region" description="Polar residues" evidence="1">
    <location>
        <begin position="42"/>
        <end position="67"/>
    </location>
</feature>
<feature type="compositionally biased region" description="Polar residues" evidence="1">
    <location>
        <begin position="414"/>
        <end position="450"/>
    </location>
</feature>
<dbReference type="InterPro" id="IPR001810">
    <property type="entry name" value="F-box_dom"/>
</dbReference>
<name>A0A0F4YI87_RASE3</name>
<feature type="region of interest" description="Disordered" evidence="1">
    <location>
        <begin position="782"/>
        <end position="849"/>
    </location>
</feature>
<dbReference type="EMBL" id="LASV01000526">
    <property type="protein sequence ID" value="KKA17929.1"/>
    <property type="molecule type" value="Genomic_DNA"/>
</dbReference>
<feature type="compositionally biased region" description="Acidic residues" evidence="1">
    <location>
        <begin position="836"/>
        <end position="846"/>
    </location>
</feature>
<dbReference type="OrthoDB" id="3199516at2759"/>
<accession>A0A0F4YI87</accession>
<comment type="caution">
    <text evidence="3">The sequence shown here is derived from an EMBL/GenBank/DDBJ whole genome shotgun (WGS) entry which is preliminary data.</text>
</comment>
<reference evidence="3 4" key="1">
    <citation type="submission" date="2015-04" db="EMBL/GenBank/DDBJ databases">
        <authorList>
            <person name="Heijne W.H."/>
            <person name="Fedorova N.D."/>
            <person name="Nierman W.C."/>
            <person name="Vollebregt A.W."/>
            <person name="Zhao Z."/>
            <person name="Wu L."/>
            <person name="Kumar M."/>
            <person name="Stam H."/>
            <person name="van den Berg M.A."/>
            <person name="Pel H.J."/>
        </authorList>
    </citation>
    <scope>NUCLEOTIDE SEQUENCE [LARGE SCALE GENOMIC DNA]</scope>
    <source>
        <strain evidence="3 4">CBS 393.64</strain>
    </source>
</reference>
<evidence type="ECO:0000313" key="4">
    <source>
        <dbReference type="Proteomes" id="UP000053958"/>
    </source>
</evidence>
<evidence type="ECO:0000313" key="3">
    <source>
        <dbReference type="EMBL" id="KKA17929.1"/>
    </source>
</evidence>
<dbReference type="STRING" id="1408163.A0A0F4YI87"/>
<dbReference type="GeneID" id="25320390"/>
<feature type="compositionally biased region" description="Pro residues" evidence="1">
    <location>
        <begin position="392"/>
        <end position="403"/>
    </location>
</feature>
<feature type="region of interest" description="Disordered" evidence="1">
    <location>
        <begin position="386"/>
        <end position="459"/>
    </location>
</feature>
<evidence type="ECO:0000256" key="1">
    <source>
        <dbReference type="SAM" id="MobiDB-lite"/>
    </source>
</evidence>
<organism evidence="3 4">
    <name type="scientific">Rasamsonia emersonii (strain ATCC 16479 / CBS 393.64 / IMI 116815)</name>
    <dbReference type="NCBI Taxonomy" id="1408163"/>
    <lineage>
        <taxon>Eukaryota</taxon>
        <taxon>Fungi</taxon>
        <taxon>Dikarya</taxon>
        <taxon>Ascomycota</taxon>
        <taxon>Pezizomycotina</taxon>
        <taxon>Eurotiomycetes</taxon>
        <taxon>Eurotiomycetidae</taxon>
        <taxon>Eurotiales</taxon>
        <taxon>Trichocomaceae</taxon>
        <taxon>Rasamsonia</taxon>
    </lineage>
</organism>
<dbReference type="PROSITE" id="PS50181">
    <property type="entry name" value="FBOX"/>
    <property type="match status" value="1"/>
</dbReference>
<proteinExistence type="predicted"/>
<dbReference type="AlphaFoldDB" id="A0A0F4YI87"/>
<feature type="compositionally biased region" description="Acidic residues" evidence="1">
    <location>
        <begin position="802"/>
        <end position="821"/>
    </location>
</feature>
<gene>
    <name evidence="3" type="ORF">T310_8129</name>
</gene>
<feature type="domain" description="F-box" evidence="2">
    <location>
        <begin position="83"/>
        <end position="136"/>
    </location>
</feature>
<sequence>MVETDLDDDLAFSMESRNLSEDDEGAMASDGSSGSYHLALAQQPQHADQTTFSSTGQMTAGSATPKSNAEKREVSSEAQGKRRLNLLDLPVDILKEIVKEITHTNDLTSLALTCSALHSLAIPHMYSRFDIVWPETVAATEHPTGVDALSYGLATLVMGEHVFRETPLRPAWATARSCCPHCGCNNPNHQTTEPNVSRSSGLGNLRLGNYYAQYTRKFSVGNGPPMWVQEYSITKETGKMLGTLVALAVARMVNLESFIWDMPTGVMRDVFLALASLAERPGHECRLERVWVRWHDNSENPAARAIMLPPANSANPTLSLLQRYGHVEFPTFSVLPPLKSLSVLDIDEPAYLEEMAVLIERSRHKLRELRIGMALRCHLDDWVFPVENRPITPDPSPRRPTPGWPRHGGILSILLSNKDNQMGMQSESSSRHSQPATGKGQTANASANVQSEEDIDAQQLSSATQLLADLALDDRVPEPGNGPGPAEASSNDQRGESKTQSVFPPAVQNVTCSDSSTPTQTPDTKLKLEVLELERVYLAPPVLLKALDWRRLTSLTILRCEEHEQLWRTLRRQFSPSIPESIKSAHPKKDTHSSVHYPLKLKHLHTDRVSPYLILFLKETIAPNSLESVFFQEGNTYESIVGIDAIYRHVLRRQRASLRKVLIDRSRRFETTPSSSHGHWRSWMLPRGALAFVTSGKMPQLRELGIGMDHRDWHFFLQRLPNIPQLQALYLPNMYDPTLANDKKHRELALQILDIVTLRPEIKLSYVGIETKCYEILETTPVKEKRERSDGASNSDGLSSESSEEDSDADEDEDEQDEDDGSIPGQGYDLDSGSDGGDDGYSDDEQNGVRSNVTFKIREILFYDDKISIFKARHCRL</sequence>
<keyword evidence="4" id="KW-1185">Reference proteome</keyword>
<feature type="region of interest" description="Disordered" evidence="1">
    <location>
        <begin position="1"/>
        <end position="80"/>
    </location>
</feature>
<evidence type="ECO:0000259" key="2">
    <source>
        <dbReference type="PROSITE" id="PS50181"/>
    </source>
</evidence>
<dbReference type="Proteomes" id="UP000053958">
    <property type="component" value="Unassembled WGS sequence"/>
</dbReference>
<feature type="compositionally biased region" description="Low complexity" evidence="1">
    <location>
        <begin position="511"/>
        <end position="522"/>
    </location>
</feature>
<feature type="region of interest" description="Disordered" evidence="1">
    <location>
        <begin position="474"/>
        <end position="522"/>
    </location>
</feature>
<dbReference type="RefSeq" id="XP_013324541.1">
    <property type="nucleotide sequence ID" value="XM_013469087.1"/>
</dbReference>
<protein>
    <recommendedName>
        <fullName evidence="2">F-box domain-containing protein</fullName>
    </recommendedName>
</protein>
<feature type="compositionally biased region" description="Acidic residues" evidence="1">
    <location>
        <begin position="1"/>
        <end position="10"/>
    </location>
</feature>